<keyword evidence="2" id="KW-1185">Reference proteome</keyword>
<dbReference type="EMBL" id="WHOS01000023">
    <property type="protein sequence ID" value="NUB01250.1"/>
    <property type="molecule type" value="Genomic_DNA"/>
</dbReference>
<proteinExistence type="predicted"/>
<reference evidence="1 2" key="1">
    <citation type="submission" date="2019-10" db="EMBL/GenBank/DDBJ databases">
        <title>Genome sequence of Azospirillum melinis.</title>
        <authorList>
            <person name="Ambrosini A."/>
            <person name="Sant'Anna F.H."/>
            <person name="Cassan F.D."/>
            <person name="Souza E.M."/>
            <person name="Passaglia L.M.P."/>
        </authorList>
    </citation>
    <scope>NUCLEOTIDE SEQUENCE [LARGE SCALE GENOMIC DNA]</scope>
    <source>
        <strain evidence="1 2">TMCY0552</strain>
    </source>
</reference>
<dbReference type="RefSeq" id="WP_174472330.1">
    <property type="nucleotide sequence ID" value="NZ_JAGINN010000023.1"/>
</dbReference>
<evidence type="ECO:0000313" key="2">
    <source>
        <dbReference type="Proteomes" id="UP000605086"/>
    </source>
</evidence>
<dbReference type="Proteomes" id="UP000605086">
    <property type="component" value="Unassembled WGS sequence"/>
</dbReference>
<evidence type="ECO:0008006" key="3">
    <source>
        <dbReference type="Google" id="ProtNLM"/>
    </source>
</evidence>
<evidence type="ECO:0000313" key="1">
    <source>
        <dbReference type="EMBL" id="NUB01250.1"/>
    </source>
</evidence>
<gene>
    <name evidence="1" type="ORF">GBZ48_18450</name>
</gene>
<protein>
    <recommendedName>
        <fullName evidence="3">WGR domain-containing protein</fullName>
    </recommendedName>
</protein>
<accession>A0ABX2KCB7</accession>
<comment type="caution">
    <text evidence="1">The sequence shown here is derived from an EMBL/GenBank/DDBJ whole genome shotgun (WGS) entry which is preliminary data.</text>
</comment>
<name>A0ABX2KCB7_9PROT</name>
<sequence length="97" mass="10693">MKKTSNDNLTIITDELFFHLLGKGYVIQGYRFERGTSRSRYWGIVPAGHWGWEVQRWRDEGGLGPIARGTAPTMAEAAAAAEAIAVAEMRKAQRGAA</sequence>
<organism evidence="1 2">
    <name type="scientific">Azospirillum melinis</name>
    <dbReference type="NCBI Taxonomy" id="328839"/>
    <lineage>
        <taxon>Bacteria</taxon>
        <taxon>Pseudomonadati</taxon>
        <taxon>Pseudomonadota</taxon>
        <taxon>Alphaproteobacteria</taxon>
        <taxon>Rhodospirillales</taxon>
        <taxon>Azospirillaceae</taxon>
        <taxon>Azospirillum</taxon>
    </lineage>
</organism>